<accession>A0ABP1S4L3</accession>
<keyword evidence="2" id="KW-1133">Transmembrane helix</keyword>
<dbReference type="Proteomes" id="UP001642540">
    <property type="component" value="Unassembled WGS sequence"/>
</dbReference>
<organism evidence="4 5">
    <name type="scientific">Orchesella dallaii</name>
    <dbReference type="NCBI Taxonomy" id="48710"/>
    <lineage>
        <taxon>Eukaryota</taxon>
        <taxon>Metazoa</taxon>
        <taxon>Ecdysozoa</taxon>
        <taxon>Arthropoda</taxon>
        <taxon>Hexapoda</taxon>
        <taxon>Collembola</taxon>
        <taxon>Entomobryomorpha</taxon>
        <taxon>Entomobryoidea</taxon>
        <taxon>Orchesellidae</taxon>
        <taxon>Orchesellinae</taxon>
        <taxon>Orchesella</taxon>
    </lineage>
</organism>
<evidence type="ECO:0000313" key="4">
    <source>
        <dbReference type="EMBL" id="CAL8143626.1"/>
    </source>
</evidence>
<protein>
    <recommendedName>
        <fullName evidence="6">Neural proliferation differentiation and control protein 1</fullName>
    </recommendedName>
</protein>
<keyword evidence="2" id="KW-0812">Transmembrane</keyword>
<dbReference type="PANTHER" id="PTHR23352:SF2">
    <property type="entry name" value="NEURAL PROLIFERATION DIFFERENTIATION AND CONTROL PROTEIN 1"/>
    <property type="match status" value="1"/>
</dbReference>
<reference evidence="4 5" key="1">
    <citation type="submission" date="2024-08" db="EMBL/GenBank/DDBJ databases">
        <authorList>
            <person name="Cucini C."/>
            <person name="Frati F."/>
        </authorList>
    </citation>
    <scope>NUCLEOTIDE SEQUENCE [LARGE SCALE GENOMIC DNA]</scope>
</reference>
<feature type="signal peptide" evidence="3">
    <location>
        <begin position="1"/>
        <end position="21"/>
    </location>
</feature>
<dbReference type="EMBL" id="CAXLJM020000160">
    <property type="protein sequence ID" value="CAL8143626.1"/>
    <property type="molecule type" value="Genomic_DNA"/>
</dbReference>
<keyword evidence="3" id="KW-0732">Signal</keyword>
<dbReference type="InterPro" id="IPR009635">
    <property type="entry name" value="NPDC1"/>
</dbReference>
<feature type="region of interest" description="Disordered" evidence="1">
    <location>
        <begin position="330"/>
        <end position="407"/>
    </location>
</feature>
<gene>
    <name evidence="4" type="ORF">ODALV1_LOCUS29756</name>
</gene>
<feature type="compositionally biased region" description="Acidic residues" evidence="1">
    <location>
        <begin position="348"/>
        <end position="358"/>
    </location>
</feature>
<sequence>MNLSSLSFGILFLLKASFAQSAPHSYPDEDEEALIDKLASLAAAVGPDALLSKPLLSPNYDISQLGYLGGPPELNDDMLAREAVLKLPRQFGYKPNDIRFYLPAEQFPQYASPPLQEEQAELDNVMPNVRANSILWRNQLNDNSIQDRQQQRLPLSANPEPPSNTNAAVPLAPPAAGQYVHHSDGGQHEVVDGQSQSDFYFMKKKEQSEDLDEPTKHLVPGPSHVMASDHSANFPGFSSTQITDKNFTYSDMYYIAIIAGCSAAAVVGIMAAGICWYRIHERIKAAADVDYPAYGVTGPSKDVTPSGGDRKLAASAHMYHYQHQKQQMAALQKGAIQGDRQGSGGSDVESDDDNEDGDYTVYECPGLAPAGEMEVKNPLFQDEPTPATPQTSKGSEEEVEAGSPEKK</sequence>
<evidence type="ECO:0000256" key="3">
    <source>
        <dbReference type="SAM" id="SignalP"/>
    </source>
</evidence>
<comment type="caution">
    <text evidence="4">The sequence shown here is derived from an EMBL/GenBank/DDBJ whole genome shotgun (WGS) entry which is preliminary data.</text>
</comment>
<name>A0ABP1S4L3_9HEXA</name>
<evidence type="ECO:0000256" key="1">
    <source>
        <dbReference type="SAM" id="MobiDB-lite"/>
    </source>
</evidence>
<dbReference type="Pfam" id="PF06809">
    <property type="entry name" value="NPDC1"/>
    <property type="match status" value="1"/>
</dbReference>
<feature type="region of interest" description="Disordered" evidence="1">
    <location>
        <begin position="146"/>
        <end position="171"/>
    </location>
</feature>
<evidence type="ECO:0008006" key="6">
    <source>
        <dbReference type="Google" id="ProtNLM"/>
    </source>
</evidence>
<dbReference type="PANTHER" id="PTHR23352">
    <property type="entry name" value="NEURAL PROLIFERATION DIFFERENTIATION AND CONTROL PROTEIN-1 NPDC-1 PROTEIN"/>
    <property type="match status" value="1"/>
</dbReference>
<keyword evidence="2" id="KW-0472">Membrane</keyword>
<feature type="transmembrane region" description="Helical" evidence="2">
    <location>
        <begin position="252"/>
        <end position="277"/>
    </location>
</feature>
<proteinExistence type="predicted"/>
<feature type="chain" id="PRO_5047205010" description="Neural proliferation differentiation and control protein 1" evidence="3">
    <location>
        <begin position="22"/>
        <end position="407"/>
    </location>
</feature>
<evidence type="ECO:0000256" key="2">
    <source>
        <dbReference type="SAM" id="Phobius"/>
    </source>
</evidence>
<evidence type="ECO:0000313" key="5">
    <source>
        <dbReference type="Proteomes" id="UP001642540"/>
    </source>
</evidence>
<keyword evidence="5" id="KW-1185">Reference proteome</keyword>